<dbReference type="GO" id="GO:0003677">
    <property type="term" value="F:DNA binding"/>
    <property type="evidence" value="ECO:0007669"/>
    <property type="project" value="InterPro"/>
</dbReference>
<dbReference type="InterPro" id="IPR007459">
    <property type="entry name" value="DNA_pol3_chi"/>
</dbReference>
<dbReference type="AlphaFoldDB" id="A0A6N4RB26"/>
<dbReference type="GO" id="GO:0032298">
    <property type="term" value="P:positive regulation of DNA-templated DNA replication initiation"/>
    <property type="evidence" value="ECO:0007669"/>
    <property type="project" value="TreeGrafter"/>
</dbReference>
<dbReference type="GO" id="GO:0006260">
    <property type="term" value="P:DNA replication"/>
    <property type="evidence" value="ECO:0007669"/>
    <property type="project" value="InterPro"/>
</dbReference>
<accession>A0A6N4RB26</accession>
<dbReference type="EMBL" id="VAFM01000001">
    <property type="protein sequence ID" value="TKW61235.1"/>
    <property type="molecule type" value="Genomic_DNA"/>
</dbReference>
<proteinExistence type="predicted"/>
<dbReference type="Proteomes" id="UP000320948">
    <property type="component" value="Unassembled WGS sequence"/>
</dbReference>
<comment type="caution">
    <text evidence="1">The sequence shown here is derived from an EMBL/GenBank/DDBJ whole genome shotgun (WGS) entry which is preliminary data.</text>
</comment>
<dbReference type="InterPro" id="IPR036768">
    <property type="entry name" value="PolIII_chi_sf"/>
</dbReference>
<sequence length="158" mass="17028">MGIPVAFYHTGGETPAALDSVLPTLLEKAVGAGNRILLVAPTAARQQRLDEALWSYRDASFLPHGKPEDGKPELQPILIVNAEDEFSGFMSGRIPVVLAGAESALEKVLAATPSRALYMFTAATADVERGRGLFKQLKGAGHELSYHQQTEKGWEKKA</sequence>
<dbReference type="PANTHER" id="PTHR38767:SF1">
    <property type="entry name" value="DNA POLYMERASE III SUBUNIT CHI"/>
    <property type="match status" value="1"/>
</dbReference>
<name>A0A6N4RB26_BLAVI</name>
<dbReference type="PANTHER" id="PTHR38767">
    <property type="entry name" value="DNA POLYMERASE III SUBUNIT CHI"/>
    <property type="match status" value="1"/>
</dbReference>
<dbReference type="Gene3D" id="3.40.50.10110">
    <property type="entry name" value="DNA polymerase III subunit chi"/>
    <property type="match status" value="1"/>
</dbReference>
<dbReference type="GO" id="GO:0003887">
    <property type="term" value="F:DNA-directed DNA polymerase activity"/>
    <property type="evidence" value="ECO:0007669"/>
    <property type="project" value="InterPro"/>
</dbReference>
<evidence type="ECO:0000313" key="2">
    <source>
        <dbReference type="Proteomes" id="UP000320948"/>
    </source>
</evidence>
<gene>
    <name evidence="1" type="ORF">DI628_00990</name>
</gene>
<organism evidence="1 2">
    <name type="scientific">Blastochloris viridis</name>
    <name type="common">Rhodopseudomonas viridis</name>
    <dbReference type="NCBI Taxonomy" id="1079"/>
    <lineage>
        <taxon>Bacteria</taxon>
        <taxon>Pseudomonadati</taxon>
        <taxon>Pseudomonadota</taxon>
        <taxon>Alphaproteobacteria</taxon>
        <taxon>Hyphomicrobiales</taxon>
        <taxon>Blastochloridaceae</taxon>
        <taxon>Blastochloris</taxon>
    </lineage>
</organism>
<reference evidence="1 2" key="1">
    <citation type="journal article" date="2017" name="Nat. Commun.">
        <title>In situ click chemistry generation of cyclooxygenase-2 inhibitors.</title>
        <authorList>
            <person name="Bhardwaj A."/>
            <person name="Kaur J."/>
            <person name="Wuest M."/>
            <person name="Wuest F."/>
        </authorList>
    </citation>
    <scope>NUCLEOTIDE SEQUENCE [LARGE SCALE GENOMIC DNA]</scope>
    <source>
        <strain evidence="1">S2_018_000_R2_106</strain>
    </source>
</reference>
<dbReference type="SUPFAM" id="SSF102400">
    <property type="entry name" value="DNA polymerase III chi subunit"/>
    <property type="match status" value="1"/>
</dbReference>
<protein>
    <submittedName>
        <fullName evidence="1">DNA polymerase III subunit chi</fullName>
    </submittedName>
</protein>
<dbReference type="Pfam" id="PF04364">
    <property type="entry name" value="DNA_pol3_chi"/>
    <property type="match status" value="1"/>
</dbReference>
<evidence type="ECO:0000313" key="1">
    <source>
        <dbReference type="EMBL" id="TKW61235.1"/>
    </source>
</evidence>